<keyword evidence="3" id="KW-1185">Reference proteome</keyword>
<evidence type="ECO:0000313" key="3">
    <source>
        <dbReference type="Proteomes" id="UP000036873"/>
    </source>
</evidence>
<name>A0A0L6U0S8_9FIRM</name>
<accession>A0A0L6U0S8</accession>
<evidence type="ECO:0000256" key="1">
    <source>
        <dbReference type="SAM" id="Phobius"/>
    </source>
</evidence>
<evidence type="ECO:0000313" key="2">
    <source>
        <dbReference type="EMBL" id="KNZ41400.1"/>
    </source>
</evidence>
<comment type="caution">
    <text evidence="2">The sequence shown here is derived from an EMBL/GenBank/DDBJ whole genome shotgun (WGS) entry which is preliminary data.</text>
</comment>
<protein>
    <submittedName>
        <fullName evidence="2">Uncharacterized protein</fullName>
    </submittedName>
</protein>
<reference evidence="3" key="1">
    <citation type="submission" date="2015-07" db="EMBL/GenBank/DDBJ databases">
        <title>Draft genome sequence of Acetobacterium bakii DSM 8293, a potential psychrophilic chemical producer through syngas fermentation.</title>
        <authorList>
            <person name="Song Y."/>
            <person name="Hwang S."/>
            <person name="Cho B.-K."/>
        </authorList>
    </citation>
    <scope>NUCLEOTIDE SEQUENCE [LARGE SCALE GENOMIC DNA]</scope>
    <source>
        <strain evidence="3">DSM 8239</strain>
    </source>
</reference>
<proteinExistence type="predicted"/>
<dbReference type="RefSeq" id="WP_050740707.1">
    <property type="nucleotide sequence ID" value="NZ_LGYO01000031.1"/>
</dbReference>
<feature type="transmembrane region" description="Helical" evidence="1">
    <location>
        <begin position="44"/>
        <end position="65"/>
    </location>
</feature>
<keyword evidence="1" id="KW-0812">Transmembrane</keyword>
<keyword evidence="1" id="KW-0472">Membrane</keyword>
<dbReference type="Proteomes" id="UP000036873">
    <property type="component" value="Unassembled WGS sequence"/>
</dbReference>
<sequence length="229" mass="26070">MMKKWLLISAGIGFLGAILFISDASIIDIVRGNVDLNLIKIKDMGFAVCIGVFSSAVLAILIELINENVYQKKKQATLKPSMWLFIQKLKNQIAHLTCNGAIGGITYYAAEQNFLNEFINTKVKETHEQSEKILNSFCWYLTEDEIKSIDMIHTTASILSCLNRDLSKELYSEIQNRYNNLVVNPKDNPANYSEEAIRILNLNIQTLKDYKNALEKSLKVFDYLDGNKY</sequence>
<keyword evidence="1" id="KW-1133">Transmembrane helix</keyword>
<gene>
    <name evidence="2" type="ORF">AKG39_12340</name>
</gene>
<dbReference type="EMBL" id="LGYO01000031">
    <property type="protein sequence ID" value="KNZ41400.1"/>
    <property type="molecule type" value="Genomic_DNA"/>
</dbReference>
<dbReference type="AlphaFoldDB" id="A0A0L6U0S8"/>
<organism evidence="2 3">
    <name type="scientific">Acetobacterium bakii</name>
    <dbReference type="NCBI Taxonomy" id="52689"/>
    <lineage>
        <taxon>Bacteria</taxon>
        <taxon>Bacillati</taxon>
        <taxon>Bacillota</taxon>
        <taxon>Clostridia</taxon>
        <taxon>Eubacteriales</taxon>
        <taxon>Eubacteriaceae</taxon>
        <taxon>Acetobacterium</taxon>
    </lineage>
</organism>